<dbReference type="PANTHER" id="PTHR42693">
    <property type="entry name" value="ARYLSULFATASE FAMILY MEMBER"/>
    <property type="match status" value="1"/>
</dbReference>
<name>A0A090WWE6_9FLAO</name>
<feature type="domain" description="Sulfatase N-terminal" evidence="7">
    <location>
        <begin position="30"/>
        <end position="400"/>
    </location>
</feature>
<dbReference type="EC" id="3.1.6.6" evidence="8"/>
<dbReference type="Pfam" id="PF00884">
    <property type="entry name" value="Sulfatase"/>
    <property type="match status" value="1"/>
</dbReference>
<dbReference type="GO" id="GO:0004065">
    <property type="term" value="F:arylsulfatase activity"/>
    <property type="evidence" value="ECO:0007669"/>
    <property type="project" value="TreeGrafter"/>
</dbReference>
<keyword evidence="5 8" id="KW-0378">Hydrolase</keyword>
<evidence type="ECO:0000313" key="9">
    <source>
        <dbReference type="Proteomes" id="UP000029643"/>
    </source>
</evidence>
<reference evidence="8 9" key="1">
    <citation type="journal article" date="2014" name="Genome Announc.">
        <title>Draft Genome Sequences of Marine Flavobacterium Algibacter lectus Strains SS8 and NR4.</title>
        <authorList>
            <person name="Takatani N."/>
            <person name="Nakanishi M."/>
            <person name="Meirelles P."/>
            <person name="Mino S."/>
            <person name="Suda W."/>
            <person name="Oshima K."/>
            <person name="Hattori M."/>
            <person name="Ohkuma M."/>
            <person name="Hosokawa M."/>
            <person name="Miyashita K."/>
            <person name="Thompson F.L."/>
            <person name="Niwa A."/>
            <person name="Sawabe T."/>
            <person name="Sawabe T."/>
        </authorList>
    </citation>
    <scope>NUCLEOTIDE SEQUENCE [LARGE SCALE GENOMIC DNA]</scope>
    <source>
        <strain evidence="9">JCM19274</strain>
    </source>
</reference>
<protein>
    <submittedName>
        <fullName evidence="8">Choline-sulfatase</fullName>
        <ecNumber evidence="8">3.1.6.6</ecNumber>
    </submittedName>
</protein>
<evidence type="ECO:0000256" key="3">
    <source>
        <dbReference type="ARBA" id="ARBA00022723"/>
    </source>
</evidence>
<dbReference type="PROSITE" id="PS51257">
    <property type="entry name" value="PROKAR_LIPOPROTEIN"/>
    <property type="match status" value="1"/>
</dbReference>
<dbReference type="CDD" id="cd16155">
    <property type="entry name" value="sulfatase_like"/>
    <property type="match status" value="1"/>
</dbReference>
<dbReference type="InterPro" id="IPR000917">
    <property type="entry name" value="Sulfatase_N"/>
</dbReference>
<dbReference type="PANTHER" id="PTHR42693:SF42">
    <property type="entry name" value="ARYLSULFATASE G"/>
    <property type="match status" value="1"/>
</dbReference>
<gene>
    <name evidence="8" type="ORF">JCM19274_1179</name>
</gene>
<dbReference type="RefSeq" id="WP_042498898.1">
    <property type="nucleotide sequence ID" value="NZ_BBNU01000011.1"/>
</dbReference>
<dbReference type="InterPro" id="IPR050738">
    <property type="entry name" value="Sulfatase"/>
</dbReference>
<dbReference type="Proteomes" id="UP000029643">
    <property type="component" value="Unassembled WGS sequence"/>
</dbReference>
<evidence type="ECO:0000256" key="2">
    <source>
        <dbReference type="ARBA" id="ARBA00008779"/>
    </source>
</evidence>
<comment type="caution">
    <text evidence="8">The sequence shown here is derived from an EMBL/GenBank/DDBJ whole genome shotgun (WGS) entry which is preliminary data.</text>
</comment>
<dbReference type="EMBL" id="BBNU01000011">
    <property type="protein sequence ID" value="GAL80553.1"/>
    <property type="molecule type" value="Genomic_DNA"/>
</dbReference>
<dbReference type="GO" id="GO:0047753">
    <property type="term" value="F:choline-sulfatase activity"/>
    <property type="evidence" value="ECO:0007669"/>
    <property type="project" value="UniProtKB-EC"/>
</dbReference>
<dbReference type="InterPro" id="IPR017850">
    <property type="entry name" value="Alkaline_phosphatase_core_sf"/>
</dbReference>
<comment type="similarity">
    <text evidence="2">Belongs to the sulfatase family.</text>
</comment>
<sequence length="506" mass="57567">MKIKICFLFLIVAISSCNKKVEKEASKVKPNIVFIFTDDQTYSSIHALGNNEIITPPTMDLLVKEGTTFTNAYNMGAWSGAVCAASRAMLISGRSVWNVNNFRKNWIKKDSLNKTWGGKLLETNGYDTYMTGKWHVDAPANQVFQHTKHVRPGMPKDTWDHWEMVAKFDSLSKTKNPDYEAIMPNGYNRPKSINDTTWRSFDTSKGGFWEGGTHWSEVLKDDAISFIDEAKTKDNPFFMYLAFNAPHDPRQAPKEYFDMYNLDNISLPESYLPKYPFNEDIASGINVRDEALAPFPRTELAVKTHTKEYYASITHVDAQIGKIIEALKASGKMDNTYIIFTADHGLAMGRHGLIGKQSLFDHSIRPPMIILGPDIPKNKKTNVDVYLQDAMATSLDIAGVEKPKYIEFNTFLDIAKGAKKTSNYHAIYGAYKDAQRMIRKDGYKLLAYPKIEKVLLFDLKKDPEEIHDISKNPEQRERVKTLFNQLLKLQKDMDDPLDISALNKTL</sequence>
<keyword evidence="6" id="KW-0106">Calcium</keyword>
<keyword evidence="3" id="KW-0479">Metal-binding</keyword>
<comment type="cofactor">
    <cofactor evidence="1">
        <name>Ca(2+)</name>
        <dbReference type="ChEBI" id="CHEBI:29108"/>
    </cofactor>
</comment>
<dbReference type="SUPFAM" id="SSF53649">
    <property type="entry name" value="Alkaline phosphatase-like"/>
    <property type="match status" value="1"/>
</dbReference>
<dbReference type="STRING" id="221126.SAMN04489722_101449"/>
<evidence type="ECO:0000259" key="7">
    <source>
        <dbReference type="Pfam" id="PF00884"/>
    </source>
</evidence>
<evidence type="ECO:0000256" key="6">
    <source>
        <dbReference type="ARBA" id="ARBA00022837"/>
    </source>
</evidence>
<accession>A0A090WWE6</accession>
<organism evidence="8 9">
    <name type="scientific">Algibacter lectus</name>
    <dbReference type="NCBI Taxonomy" id="221126"/>
    <lineage>
        <taxon>Bacteria</taxon>
        <taxon>Pseudomonadati</taxon>
        <taxon>Bacteroidota</taxon>
        <taxon>Flavobacteriia</taxon>
        <taxon>Flavobacteriales</taxon>
        <taxon>Flavobacteriaceae</taxon>
        <taxon>Algibacter</taxon>
    </lineage>
</organism>
<evidence type="ECO:0000256" key="1">
    <source>
        <dbReference type="ARBA" id="ARBA00001913"/>
    </source>
</evidence>
<evidence type="ECO:0000256" key="5">
    <source>
        <dbReference type="ARBA" id="ARBA00022801"/>
    </source>
</evidence>
<keyword evidence="4" id="KW-0732">Signal</keyword>
<dbReference type="Gene3D" id="3.40.720.10">
    <property type="entry name" value="Alkaline Phosphatase, subunit A"/>
    <property type="match status" value="1"/>
</dbReference>
<evidence type="ECO:0000256" key="4">
    <source>
        <dbReference type="ARBA" id="ARBA00022729"/>
    </source>
</evidence>
<dbReference type="AlphaFoldDB" id="A0A090WWE6"/>
<evidence type="ECO:0000313" key="8">
    <source>
        <dbReference type="EMBL" id="GAL80553.1"/>
    </source>
</evidence>
<proteinExistence type="inferred from homology"/>
<dbReference type="GO" id="GO:0046872">
    <property type="term" value="F:metal ion binding"/>
    <property type="evidence" value="ECO:0007669"/>
    <property type="project" value="UniProtKB-KW"/>
</dbReference>